<dbReference type="AlphaFoldDB" id="A0A0C1Z636"/>
<dbReference type="SUPFAM" id="SSF46785">
    <property type="entry name" value="Winged helix' DNA-binding domain"/>
    <property type="match status" value="1"/>
</dbReference>
<evidence type="ECO:0000313" key="6">
    <source>
        <dbReference type="EMBL" id="KIF52430.1"/>
    </source>
</evidence>
<dbReference type="PANTHER" id="PTHR30537">
    <property type="entry name" value="HTH-TYPE TRANSCRIPTIONAL REGULATOR"/>
    <property type="match status" value="1"/>
</dbReference>
<dbReference type="Gene3D" id="3.40.190.290">
    <property type="match status" value="1"/>
</dbReference>
<dbReference type="InterPro" id="IPR036388">
    <property type="entry name" value="WH-like_DNA-bd_sf"/>
</dbReference>
<organism evidence="6 7">
    <name type="scientific">Vibrio owensii CAIM 1854 = LMG 25443</name>
    <dbReference type="NCBI Taxonomy" id="1229493"/>
    <lineage>
        <taxon>Bacteria</taxon>
        <taxon>Pseudomonadati</taxon>
        <taxon>Pseudomonadota</taxon>
        <taxon>Gammaproteobacteria</taxon>
        <taxon>Vibrionales</taxon>
        <taxon>Vibrionaceae</taxon>
        <taxon>Vibrio</taxon>
    </lineage>
</organism>
<dbReference type="GO" id="GO:0006351">
    <property type="term" value="P:DNA-templated transcription"/>
    <property type="evidence" value="ECO:0007669"/>
    <property type="project" value="TreeGrafter"/>
</dbReference>
<evidence type="ECO:0000256" key="3">
    <source>
        <dbReference type="ARBA" id="ARBA00023125"/>
    </source>
</evidence>
<dbReference type="FunFam" id="1.10.10.10:FF:000001">
    <property type="entry name" value="LysR family transcriptional regulator"/>
    <property type="match status" value="1"/>
</dbReference>
<dbReference type="RefSeq" id="WP_020194768.1">
    <property type="nucleotide sequence ID" value="NZ_BAOH01000007.1"/>
</dbReference>
<dbReference type="PANTHER" id="PTHR30537:SF5">
    <property type="entry name" value="HTH-TYPE TRANSCRIPTIONAL ACTIVATOR TTDR-RELATED"/>
    <property type="match status" value="1"/>
</dbReference>
<keyword evidence="2" id="KW-0805">Transcription regulation</keyword>
<dbReference type="InterPro" id="IPR005119">
    <property type="entry name" value="LysR_subst-bd"/>
</dbReference>
<dbReference type="Pfam" id="PF00126">
    <property type="entry name" value="HTH_1"/>
    <property type="match status" value="1"/>
</dbReference>
<keyword evidence="3" id="KW-0238">DNA-binding</keyword>
<dbReference type="InterPro" id="IPR036390">
    <property type="entry name" value="WH_DNA-bd_sf"/>
</dbReference>
<evidence type="ECO:0000256" key="4">
    <source>
        <dbReference type="ARBA" id="ARBA00023163"/>
    </source>
</evidence>
<sequence>MADYKRIEKLMLFAEVAQTLNFSRAAEQLGISKSYLSEQIKRLESELATPLIVRTTRSVRLTAEGESIFAQAEDLKRRVMEMEKSLSQQSEQIDGLIRLTAPKMFAEAVLHDLCVAFRALHPNVEFEILSSYQAFNLTETSVDFAFRATRTPPENMIAHHLLDYYHWLVASPEYLQEEGTPETLADLKQHQCLTTLHQKEWPLKTGTVQTQGWLSSNENRLLKESALSGNGVARLASYFVEQDVEHGRLVQVLSEETDHQHNAVYLVYPQLIYQSAKTRAFIEFVKQHFAK</sequence>
<dbReference type="EMBL" id="JPRD01000023">
    <property type="protein sequence ID" value="KIF52430.1"/>
    <property type="molecule type" value="Genomic_DNA"/>
</dbReference>
<dbReference type="InterPro" id="IPR058163">
    <property type="entry name" value="LysR-type_TF_proteobact-type"/>
</dbReference>
<keyword evidence="4" id="KW-0804">Transcription</keyword>
<dbReference type="CDD" id="cd08422">
    <property type="entry name" value="PBP2_CrgA_like"/>
    <property type="match status" value="1"/>
</dbReference>
<dbReference type="GO" id="GO:0043565">
    <property type="term" value="F:sequence-specific DNA binding"/>
    <property type="evidence" value="ECO:0007669"/>
    <property type="project" value="TreeGrafter"/>
</dbReference>
<name>A0A0C1Z636_9VIBR</name>
<dbReference type="Proteomes" id="UP000031586">
    <property type="component" value="Unassembled WGS sequence"/>
</dbReference>
<dbReference type="PATRIC" id="fig|1229493.5.peg.2127"/>
<evidence type="ECO:0000256" key="2">
    <source>
        <dbReference type="ARBA" id="ARBA00023015"/>
    </source>
</evidence>
<dbReference type="SUPFAM" id="SSF53850">
    <property type="entry name" value="Periplasmic binding protein-like II"/>
    <property type="match status" value="1"/>
</dbReference>
<evidence type="ECO:0000256" key="1">
    <source>
        <dbReference type="ARBA" id="ARBA00009437"/>
    </source>
</evidence>
<protein>
    <submittedName>
        <fullName evidence="6">LysR family transcriptional regulator</fullName>
    </submittedName>
</protein>
<gene>
    <name evidence="6" type="ORF">H735_14915</name>
</gene>
<feature type="domain" description="HTH lysR-type" evidence="5">
    <location>
        <begin position="7"/>
        <end position="62"/>
    </location>
</feature>
<dbReference type="PRINTS" id="PR00039">
    <property type="entry name" value="HTHLYSR"/>
</dbReference>
<evidence type="ECO:0000313" key="7">
    <source>
        <dbReference type="Proteomes" id="UP000031586"/>
    </source>
</evidence>
<dbReference type="PROSITE" id="PS50931">
    <property type="entry name" value="HTH_LYSR"/>
    <property type="match status" value="1"/>
</dbReference>
<comment type="similarity">
    <text evidence="1">Belongs to the LysR transcriptional regulatory family.</text>
</comment>
<dbReference type="InterPro" id="IPR000847">
    <property type="entry name" value="LysR_HTH_N"/>
</dbReference>
<evidence type="ECO:0000259" key="5">
    <source>
        <dbReference type="PROSITE" id="PS50931"/>
    </source>
</evidence>
<reference evidence="6 7" key="1">
    <citation type="submission" date="2014-07" db="EMBL/GenBank/DDBJ databases">
        <title>Unique and conserved regions in Vibrio harveyi and related species in comparison with the shrimp pathogen Vibrio harveyi CAIM 1792.</title>
        <authorList>
            <person name="Espinoza-Valles I."/>
            <person name="Vora G."/>
            <person name="Leekitcharoenphon P."/>
            <person name="Ussery D."/>
            <person name="Hoj L."/>
            <person name="Gomez-Gil B."/>
        </authorList>
    </citation>
    <scope>NUCLEOTIDE SEQUENCE [LARGE SCALE GENOMIC DNA]</scope>
    <source>
        <strain evidence="7">CAIM 1854 / LMG 25443</strain>
    </source>
</reference>
<dbReference type="Gene3D" id="1.10.10.10">
    <property type="entry name" value="Winged helix-like DNA-binding domain superfamily/Winged helix DNA-binding domain"/>
    <property type="match status" value="1"/>
</dbReference>
<dbReference type="Pfam" id="PF03466">
    <property type="entry name" value="LysR_substrate"/>
    <property type="match status" value="1"/>
</dbReference>
<comment type="caution">
    <text evidence="6">The sequence shown here is derived from an EMBL/GenBank/DDBJ whole genome shotgun (WGS) entry which is preliminary data.</text>
</comment>
<dbReference type="GO" id="GO:0003700">
    <property type="term" value="F:DNA-binding transcription factor activity"/>
    <property type="evidence" value="ECO:0007669"/>
    <property type="project" value="InterPro"/>
</dbReference>
<accession>A0A0C1Z636</accession>
<proteinExistence type="inferred from homology"/>